<feature type="transmembrane region" description="Helical" evidence="1">
    <location>
        <begin position="12"/>
        <end position="33"/>
    </location>
</feature>
<dbReference type="AlphaFoldDB" id="A0A7W6IQ89"/>
<keyword evidence="3" id="KW-1185">Reference proteome</keyword>
<dbReference type="Proteomes" id="UP000547011">
    <property type="component" value="Unassembled WGS sequence"/>
</dbReference>
<accession>A0A7W6IQ89</accession>
<gene>
    <name evidence="2" type="ORF">GGR20_003460</name>
</gene>
<keyword evidence="1" id="KW-0812">Transmembrane</keyword>
<proteinExistence type="predicted"/>
<dbReference type="EMBL" id="JACIEW010000011">
    <property type="protein sequence ID" value="MBB4053793.1"/>
    <property type="molecule type" value="Genomic_DNA"/>
</dbReference>
<organism evidence="2 3">
    <name type="scientific">Devosia subaequoris</name>
    <dbReference type="NCBI Taxonomy" id="395930"/>
    <lineage>
        <taxon>Bacteria</taxon>
        <taxon>Pseudomonadati</taxon>
        <taxon>Pseudomonadota</taxon>
        <taxon>Alphaproteobacteria</taxon>
        <taxon>Hyphomicrobiales</taxon>
        <taxon>Devosiaceae</taxon>
        <taxon>Devosia</taxon>
    </lineage>
</organism>
<sequence>MSTDTRDSLALYIIAAAAILVTMFVDVDLGRLFQALLSRF</sequence>
<comment type="caution">
    <text evidence="2">The sequence shown here is derived from an EMBL/GenBank/DDBJ whole genome shotgun (WGS) entry which is preliminary data.</text>
</comment>
<evidence type="ECO:0000256" key="1">
    <source>
        <dbReference type="SAM" id="Phobius"/>
    </source>
</evidence>
<reference evidence="2 3" key="1">
    <citation type="submission" date="2020-08" db="EMBL/GenBank/DDBJ databases">
        <title>Genomic Encyclopedia of Type Strains, Phase IV (KMG-IV): sequencing the most valuable type-strain genomes for metagenomic binning, comparative biology and taxonomic classification.</title>
        <authorList>
            <person name="Goeker M."/>
        </authorList>
    </citation>
    <scope>NUCLEOTIDE SEQUENCE [LARGE SCALE GENOMIC DNA]</scope>
    <source>
        <strain evidence="2 3">DSM 23447</strain>
    </source>
</reference>
<evidence type="ECO:0000313" key="3">
    <source>
        <dbReference type="Proteomes" id="UP000547011"/>
    </source>
</evidence>
<protein>
    <submittedName>
        <fullName evidence="2">Uncharacterized protein</fullName>
    </submittedName>
</protein>
<keyword evidence="1" id="KW-0472">Membrane</keyword>
<name>A0A7W6IQ89_9HYPH</name>
<dbReference type="RefSeq" id="WP_276511952.1">
    <property type="nucleotide sequence ID" value="NZ_JACIEW010000011.1"/>
</dbReference>
<keyword evidence="1" id="KW-1133">Transmembrane helix</keyword>
<evidence type="ECO:0000313" key="2">
    <source>
        <dbReference type="EMBL" id="MBB4053793.1"/>
    </source>
</evidence>